<dbReference type="AlphaFoldDB" id="A0A2U9CAZ3"/>
<feature type="non-terminal residue" evidence="2">
    <location>
        <position position="1"/>
    </location>
</feature>
<protein>
    <submittedName>
        <fullName evidence="2">Uncharacterized protein</fullName>
    </submittedName>
</protein>
<evidence type="ECO:0000313" key="3">
    <source>
        <dbReference type="Proteomes" id="UP000246464"/>
    </source>
</evidence>
<feature type="signal peptide" evidence="1">
    <location>
        <begin position="1"/>
        <end position="18"/>
    </location>
</feature>
<feature type="chain" id="PRO_5015841249" evidence="1">
    <location>
        <begin position="19"/>
        <end position="72"/>
    </location>
</feature>
<organism evidence="2 3">
    <name type="scientific">Scophthalmus maximus</name>
    <name type="common">Turbot</name>
    <name type="synonym">Psetta maxima</name>
    <dbReference type="NCBI Taxonomy" id="52904"/>
    <lineage>
        <taxon>Eukaryota</taxon>
        <taxon>Metazoa</taxon>
        <taxon>Chordata</taxon>
        <taxon>Craniata</taxon>
        <taxon>Vertebrata</taxon>
        <taxon>Euteleostomi</taxon>
        <taxon>Actinopterygii</taxon>
        <taxon>Neopterygii</taxon>
        <taxon>Teleostei</taxon>
        <taxon>Neoteleostei</taxon>
        <taxon>Acanthomorphata</taxon>
        <taxon>Carangaria</taxon>
        <taxon>Pleuronectiformes</taxon>
        <taxon>Pleuronectoidei</taxon>
        <taxon>Scophthalmidae</taxon>
        <taxon>Scophthalmus</taxon>
    </lineage>
</organism>
<keyword evidence="1" id="KW-0732">Signal</keyword>
<proteinExistence type="predicted"/>
<name>A0A2U9CAZ3_SCOMX</name>
<gene>
    <name evidence="2" type="ORF">SMAX5B_016176</name>
</gene>
<keyword evidence="3" id="KW-1185">Reference proteome</keyword>
<dbReference type="Proteomes" id="UP000246464">
    <property type="component" value="Chromosome 14"/>
</dbReference>
<dbReference type="EMBL" id="CP026256">
    <property type="protein sequence ID" value="AWP13724.1"/>
    <property type="molecule type" value="Genomic_DNA"/>
</dbReference>
<reference evidence="2 3" key="1">
    <citation type="submission" date="2017-12" db="EMBL/GenBank/DDBJ databases">
        <title>Integrating genomic resources of turbot (Scophthalmus maximus) in depth evaluation of genetic and physical mapping variation across individuals.</title>
        <authorList>
            <person name="Martinez P."/>
        </authorList>
    </citation>
    <scope>NUCLEOTIDE SEQUENCE [LARGE SCALE GENOMIC DNA]</scope>
</reference>
<evidence type="ECO:0000313" key="2">
    <source>
        <dbReference type="EMBL" id="AWP13724.1"/>
    </source>
</evidence>
<evidence type="ECO:0000256" key="1">
    <source>
        <dbReference type="SAM" id="SignalP"/>
    </source>
</evidence>
<accession>A0A2U9CAZ3</accession>
<sequence>SITWLWCVRGAFVVTTLSDRMSAQIPQTQRSVHSPRGVRLDRAALLGLVTLNWRICDQEVASLASRPPTGPI</sequence>